<dbReference type="Pfam" id="PF13419">
    <property type="entry name" value="HAD_2"/>
    <property type="match status" value="1"/>
</dbReference>
<dbReference type="InterPro" id="IPR023198">
    <property type="entry name" value="PGP-like_dom2"/>
</dbReference>
<dbReference type="SFLD" id="SFLDG01129">
    <property type="entry name" value="C1.5:_HAD__Beta-PGM__Phosphata"/>
    <property type="match status" value="1"/>
</dbReference>
<dbReference type="AlphaFoldDB" id="A0A4U8Q9J2"/>
<dbReference type="InterPro" id="IPR006439">
    <property type="entry name" value="HAD-SF_hydro_IA"/>
</dbReference>
<keyword evidence="2" id="KW-1185">Reference proteome</keyword>
<dbReference type="Proteomes" id="UP000306509">
    <property type="component" value="Unassembled WGS sequence"/>
</dbReference>
<dbReference type="PRINTS" id="PR00413">
    <property type="entry name" value="HADHALOGNASE"/>
</dbReference>
<keyword evidence="1" id="KW-0378">Hydrolase</keyword>
<protein>
    <submittedName>
        <fullName evidence="1">Phosphorylated carbohydrates phosphatase</fullName>
        <ecNumber evidence="1">3.1.3.-</ecNumber>
    </submittedName>
</protein>
<dbReference type="InterPro" id="IPR036412">
    <property type="entry name" value="HAD-like_sf"/>
</dbReference>
<gene>
    <name evidence="1" type="ORF">DSM106044_01472</name>
</gene>
<reference evidence="1 2" key="1">
    <citation type="journal article" date="2019" name="Anaerobe">
        <title>Detection of Robinsoniella peoriensis in multiple bone samples of a trauma patient.</title>
        <authorList>
            <person name="Schrottner P."/>
            <person name="Hartwich K."/>
            <person name="Bunk B."/>
            <person name="Schober I."/>
            <person name="Helbig S."/>
            <person name="Rudolph W.W."/>
            <person name="Gunzer F."/>
        </authorList>
    </citation>
    <scope>NUCLEOTIDE SEQUENCE [LARGE SCALE GENOMIC DNA]</scope>
    <source>
        <strain evidence="1 2">DSM 106044</strain>
    </source>
</reference>
<name>A0A4U8Q9J2_9FIRM</name>
<dbReference type="SUPFAM" id="SSF56784">
    <property type="entry name" value="HAD-like"/>
    <property type="match status" value="1"/>
</dbReference>
<proteinExistence type="predicted"/>
<dbReference type="InterPro" id="IPR041492">
    <property type="entry name" value="HAD_2"/>
</dbReference>
<organism evidence="1 2">
    <name type="scientific">Robinsoniella peoriensis</name>
    <dbReference type="NCBI Taxonomy" id="180332"/>
    <lineage>
        <taxon>Bacteria</taxon>
        <taxon>Bacillati</taxon>
        <taxon>Bacillota</taxon>
        <taxon>Clostridia</taxon>
        <taxon>Lachnospirales</taxon>
        <taxon>Lachnospiraceae</taxon>
        <taxon>Robinsoniella</taxon>
    </lineage>
</organism>
<evidence type="ECO:0000313" key="2">
    <source>
        <dbReference type="Proteomes" id="UP000306509"/>
    </source>
</evidence>
<dbReference type="PANTHER" id="PTHR18901:SF38">
    <property type="entry name" value="PSEUDOURIDINE-5'-PHOSPHATASE"/>
    <property type="match status" value="1"/>
</dbReference>
<dbReference type="SFLD" id="SFLDS00003">
    <property type="entry name" value="Haloacid_Dehalogenase"/>
    <property type="match status" value="1"/>
</dbReference>
<evidence type="ECO:0000313" key="1">
    <source>
        <dbReference type="EMBL" id="TLD01672.1"/>
    </source>
</evidence>
<dbReference type="Gene3D" id="3.40.50.1000">
    <property type="entry name" value="HAD superfamily/HAD-like"/>
    <property type="match status" value="1"/>
</dbReference>
<dbReference type="InterPro" id="IPR023214">
    <property type="entry name" value="HAD_sf"/>
</dbReference>
<sequence length="242" mass="27525">MIYRQLPARKQKMKTEWKKEWNNNLIKAVIFDMDGLMFDTEKLAADGWKYAGNSLGFDIDDEKLSQTRGRNVADARKLFFEWYGDRVDYDKARSIRCDYLNSRLKQHGMPMKKGLCELLGYLKENGYKRALATSTHRETVAWYFELAGLPMDFDVVVCGDEVENSKPAPDVFLKAAKKLGTDPERCLVLEDSPNGIRAGSGAGCKVVMIPDLDHPTEEIIKLCLKICDNLSDVMEILIADKN</sequence>
<dbReference type="GO" id="GO:0016787">
    <property type="term" value="F:hydrolase activity"/>
    <property type="evidence" value="ECO:0007669"/>
    <property type="project" value="UniProtKB-KW"/>
</dbReference>
<dbReference type="STRING" id="180332.GCA_000797495_01432"/>
<dbReference type="SFLD" id="SFLDG01135">
    <property type="entry name" value="C1.5.6:_HAD__Beta-PGM__Phospha"/>
    <property type="match status" value="1"/>
</dbReference>
<dbReference type="Gene3D" id="1.10.150.240">
    <property type="entry name" value="Putative phosphatase, domain 2"/>
    <property type="match status" value="1"/>
</dbReference>
<dbReference type="PANTHER" id="PTHR18901">
    <property type="entry name" value="2-DEOXYGLUCOSE-6-PHOSPHATE PHOSPHATASE 2"/>
    <property type="match status" value="1"/>
</dbReference>
<accession>A0A4U8Q9J2</accession>
<dbReference type="NCBIfam" id="TIGR01509">
    <property type="entry name" value="HAD-SF-IA-v3"/>
    <property type="match status" value="1"/>
</dbReference>
<dbReference type="EMBL" id="QGQD01000033">
    <property type="protein sequence ID" value="TLD01672.1"/>
    <property type="molecule type" value="Genomic_DNA"/>
</dbReference>
<dbReference type="EC" id="3.1.3.-" evidence="1"/>
<comment type="caution">
    <text evidence="1">The sequence shown here is derived from an EMBL/GenBank/DDBJ whole genome shotgun (WGS) entry which is preliminary data.</text>
</comment>